<keyword evidence="5 6" id="KW-0472">Membrane</keyword>
<evidence type="ECO:0000256" key="1">
    <source>
        <dbReference type="ARBA" id="ARBA00004141"/>
    </source>
</evidence>
<comment type="caution">
    <text evidence="7">The sequence shown here is derived from an EMBL/GenBank/DDBJ whole genome shotgun (WGS) entry which is preliminary data.</text>
</comment>
<evidence type="ECO:0000256" key="6">
    <source>
        <dbReference type="SAM" id="Phobius"/>
    </source>
</evidence>
<sequence>MEDITSIRRSLQLLCVIAIFVTAYFAKDLVLPILMGFLLALTLSPLMRTFGRAGIPSGISAVVLVGTAAIAILSLIGASAGTVALWSDELPQMGIQIKAKLNGMAETVETVRRATEEVEKISEPAGGTQEVIVKQPGFLDSAMTAGMKLGGTLVVSLVLAMFLLASGNMFYIKLVQSFQTFTGKKRALSAVYDVEKRVSRYLLTITVINAGLGLCVWLLLWLMGLPGAHIFGIAAFVLNFLPYIGGVIGAAIAAAYALITFDTVGYAMLVPLGYMTLTSIEGQFVTPWLVGKRLEINTVAVFLTVVLWGWLWGIAGALIAVPFLVVFKVVCDNVEALQIFSHFLDSNIRTTNGDIADKATIEDSLHAT</sequence>
<evidence type="ECO:0000256" key="3">
    <source>
        <dbReference type="ARBA" id="ARBA00022692"/>
    </source>
</evidence>
<dbReference type="GO" id="GO:0055085">
    <property type="term" value="P:transmembrane transport"/>
    <property type="evidence" value="ECO:0007669"/>
    <property type="project" value="TreeGrafter"/>
</dbReference>
<dbReference type="EMBL" id="JACIEI010000011">
    <property type="protein sequence ID" value="MBB3995139.1"/>
    <property type="molecule type" value="Genomic_DNA"/>
</dbReference>
<dbReference type="PANTHER" id="PTHR21716:SF16">
    <property type="entry name" value="BLL1467 PROTEIN"/>
    <property type="match status" value="1"/>
</dbReference>
<dbReference type="AlphaFoldDB" id="A0A7W6E6K4"/>
<dbReference type="GO" id="GO:0016020">
    <property type="term" value="C:membrane"/>
    <property type="evidence" value="ECO:0007669"/>
    <property type="project" value="UniProtKB-SubCell"/>
</dbReference>
<keyword evidence="4 6" id="KW-1133">Transmembrane helix</keyword>
<feature type="transmembrane region" description="Helical" evidence="6">
    <location>
        <begin position="310"/>
        <end position="331"/>
    </location>
</feature>
<evidence type="ECO:0000313" key="8">
    <source>
        <dbReference type="Proteomes" id="UP000530268"/>
    </source>
</evidence>
<feature type="transmembrane region" description="Helical" evidence="6">
    <location>
        <begin position="31"/>
        <end position="50"/>
    </location>
</feature>
<comment type="similarity">
    <text evidence="2">Belongs to the autoinducer-2 exporter (AI-2E) (TC 2.A.86) family.</text>
</comment>
<feature type="transmembrane region" description="Helical" evidence="6">
    <location>
        <begin position="149"/>
        <end position="171"/>
    </location>
</feature>
<feature type="transmembrane region" description="Helical" evidence="6">
    <location>
        <begin position="266"/>
        <end position="290"/>
    </location>
</feature>
<feature type="transmembrane region" description="Helical" evidence="6">
    <location>
        <begin position="201"/>
        <end position="224"/>
    </location>
</feature>
<keyword evidence="8" id="KW-1185">Reference proteome</keyword>
<gene>
    <name evidence="7" type="ORF">GGR95_002790</name>
</gene>
<feature type="transmembrane region" description="Helical" evidence="6">
    <location>
        <begin position="230"/>
        <end position="259"/>
    </location>
</feature>
<evidence type="ECO:0000313" key="7">
    <source>
        <dbReference type="EMBL" id="MBB3995139.1"/>
    </source>
</evidence>
<accession>A0A7W6E6K4</accession>
<feature type="transmembrane region" description="Helical" evidence="6">
    <location>
        <begin position="7"/>
        <end position="25"/>
    </location>
</feature>
<reference evidence="7 8" key="1">
    <citation type="submission" date="2020-08" db="EMBL/GenBank/DDBJ databases">
        <title>Genomic Encyclopedia of Type Strains, Phase IV (KMG-IV): sequencing the most valuable type-strain genomes for metagenomic binning, comparative biology and taxonomic classification.</title>
        <authorList>
            <person name="Goeker M."/>
        </authorList>
    </citation>
    <scope>NUCLEOTIDE SEQUENCE [LARGE SCALE GENOMIC DNA]</scope>
    <source>
        <strain evidence="7 8">DSM 102234</strain>
    </source>
</reference>
<protein>
    <submittedName>
        <fullName evidence="7">Putative PurR-regulated permease PerM</fullName>
    </submittedName>
</protein>
<organism evidence="7 8">
    <name type="scientific">Sulfitobacter undariae</name>
    <dbReference type="NCBI Taxonomy" id="1563671"/>
    <lineage>
        <taxon>Bacteria</taxon>
        <taxon>Pseudomonadati</taxon>
        <taxon>Pseudomonadota</taxon>
        <taxon>Alphaproteobacteria</taxon>
        <taxon>Rhodobacterales</taxon>
        <taxon>Roseobacteraceae</taxon>
        <taxon>Sulfitobacter</taxon>
    </lineage>
</organism>
<dbReference type="Proteomes" id="UP000530268">
    <property type="component" value="Unassembled WGS sequence"/>
</dbReference>
<feature type="transmembrane region" description="Helical" evidence="6">
    <location>
        <begin position="62"/>
        <end position="86"/>
    </location>
</feature>
<evidence type="ECO:0000256" key="4">
    <source>
        <dbReference type="ARBA" id="ARBA00022989"/>
    </source>
</evidence>
<proteinExistence type="inferred from homology"/>
<keyword evidence="3 6" id="KW-0812">Transmembrane</keyword>
<dbReference type="Pfam" id="PF01594">
    <property type="entry name" value="AI-2E_transport"/>
    <property type="match status" value="1"/>
</dbReference>
<evidence type="ECO:0000256" key="2">
    <source>
        <dbReference type="ARBA" id="ARBA00009773"/>
    </source>
</evidence>
<dbReference type="PANTHER" id="PTHR21716">
    <property type="entry name" value="TRANSMEMBRANE PROTEIN"/>
    <property type="match status" value="1"/>
</dbReference>
<name>A0A7W6E6K4_9RHOB</name>
<comment type="subcellular location">
    <subcellularLocation>
        <location evidence="1">Membrane</location>
        <topology evidence="1">Multi-pass membrane protein</topology>
    </subcellularLocation>
</comment>
<dbReference type="InterPro" id="IPR002549">
    <property type="entry name" value="AI-2E-like"/>
</dbReference>
<evidence type="ECO:0000256" key="5">
    <source>
        <dbReference type="ARBA" id="ARBA00023136"/>
    </source>
</evidence>